<comment type="caution">
    <text evidence="1">The sequence shown here is derived from an EMBL/GenBank/DDBJ whole genome shotgun (WGS) entry which is preliminary data.</text>
</comment>
<evidence type="ECO:0000313" key="1">
    <source>
        <dbReference type="EMBL" id="GAA4630091.1"/>
    </source>
</evidence>
<keyword evidence="2" id="KW-1185">Reference proteome</keyword>
<dbReference type="EMBL" id="BAABHK010000008">
    <property type="protein sequence ID" value="GAA4630091.1"/>
    <property type="molecule type" value="Genomic_DNA"/>
</dbReference>
<protein>
    <submittedName>
        <fullName evidence="1">Uncharacterized protein</fullName>
    </submittedName>
</protein>
<proteinExistence type="predicted"/>
<evidence type="ECO:0000313" key="2">
    <source>
        <dbReference type="Proteomes" id="UP001501442"/>
    </source>
</evidence>
<dbReference type="Proteomes" id="UP001501442">
    <property type="component" value="Unassembled WGS sequence"/>
</dbReference>
<gene>
    <name evidence="1" type="ORF">GCM10023196_054020</name>
</gene>
<sequence length="204" mass="22568">MLATPERALRSNPYAEESNLMEKRKPLCSLPWCDSDHLDDAPTIARHRKTLGERTFGDALTVTVVARWAEHRDGRTGVLPHITINTTGLPEANGLDFTPRDAAELSELLSALWPGEGVQWLAAMLAAGAVTLAPHEDREHDGEPHVVTEDAPQRTGKDRFTWGLITDVFDTLHKHGYRQGDDQHTGRAIGMLFDLVDVYEGGDL</sequence>
<organism evidence="1 2">
    <name type="scientific">Actinoallomurus vinaceus</name>
    <dbReference type="NCBI Taxonomy" id="1080074"/>
    <lineage>
        <taxon>Bacteria</taxon>
        <taxon>Bacillati</taxon>
        <taxon>Actinomycetota</taxon>
        <taxon>Actinomycetes</taxon>
        <taxon>Streptosporangiales</taxon>
        <taxon>Thermomonosporaceae</taxon>
        <taxon>Actinoallomurus</taxon>
    </lineage>
</organism>
<reference evidence="2" key="1">
    <citation type="journal article" date="2019" name="Int. J. Syst. Evol. Microbiol.">
        <title>The Global Catalogue of Microorganisms (GCM) 10K type strain sequencing project: providing services to taxonomists for standard genome sequencing and annotation.</title>
        <authorList>
            <consortium name="The Broad Institute Genomics Platform"/>
            <consortium name="The Broad Institute Genome Sequencing Center for Infectious Disease"/>
            <person name="Wu L."/>
            <person name="Ma J."/>
        </authorList>
    </citation>
    <scope>NUCLEOTIDE SEQUENCE [LARGE SCALE GENOMIC DNA]</scope>
    <source>
        <strain evidence="2">JCM 17939</strain>
    </source>
</reference>
<name>A0ABP8UHN3_9ACTN</name>
<accession>A0ABP8UHN3</accession>